<feature type="transmembrane region" description="Helical" evidence="9">
    <location>
        <begin position="398"/>
        <end position="420"/>
    </location>
</feature>
<feature type="transmembrane region" description="Helical" evidence="9">
    <location>
        <begin position="183"/>
        <end position="201"/>
    </location>
</feature>
<evidence type="ECO:0000256" key="7">
    <source>
        <dbReference type="ARBA" id="ARBA00023008"/>
    </source>
</evidence>
<feature type="domain" description="CopC" evidence="11">
    <location>
        <begin position="25"/>
        <end position="118"/>
    </location>
</feature>
<keyword evidence="4" id="KW-0479">Metal-binding</keyword>
<evidence type="ECO:0000256" key="3">
    <source>
        <dbReference type="ARBA" id="ARBA00022692"/>
    </source>
</evidence>
<feature type="transmembrane region" description="Helical" evidence="9">
    <location>
        <begin position="148"/>
        <end position="171"/>
    </location>
</feature>
<dbReference type="SUPFAM" id="SSF81296">
    <property type="entry name" value="E set domains"/>
    <property type="match status" value="1"/>
</dbReference>
<dbReference type="InterPro" id="IPR014756">
    <property type="entry name" value="Ig_E-set"/>
</dbReference>
<dbReference type="InterPro" id="IPR007348">
    <property type="entry name" value="CopC_dom"/>
</dbReference>
<evidence type="ECO:0000313" key="13">
    <source>
        <dbReference type="EMBL" id="MFC0540568.1"/>
    </source>
</evidence>
<dbReference type="Proteomes" id="UP001589810">
    <property type="component" value="Unassembled WGS sequence"/>
</dbReference>
<accession>A0ABV6MJW3</accession>
<keyword evidence="5 10" id="KW-0732">Signal</keyword>
<keyword evidence="3 9" id="KW-0812">Transmembrane</keyword>
<name>A0ABV6MJW3_9PSEU</name>
<keyword evidence="14" id="KW-1185">Reference proteome</keyword>
<evidence type="ECO:0000256" key="10">
    <source>
        <dbReference type="SAM" id="SignalP"/>
    </source>
</evidence>
<feature type="domain" description="Copper resistance protein D" evidence="12">
    <location>
        <begin position="311"/>
        <end position="419"/>
    </location>
</feature>
<dbReference type="Pfam" id="PF05425">
    <property type="entry name" value="CopD"/>
    <property type="match status" value="1"/>
</dbReference>
<keyword evidence="7" id="KW-0186">Copper</keyword>
<evidence type="ECO:0000259" key="12">
    <source>
        <dbReference type="Pfam" id="PF05425"/>
    </source>
</evidence>
<evidence type="ECO:0000256" key="4">
    <source>
        <dbReference type="ARBA" id="ARBA00022723"/>
    </source>
</evidence>
<evidence type="ECO:0000313" key="14">
    <source>
        <dbReference type="Proteomes" id="UP001589810"/>
    </source>
</evidence>
<feature type="transmembrane region" description="Helical" evidence="9">
    <location>
        <begin position="246"/>
        <end position="263"/>
    </location>
</feature>
<dbReference type="EMBL" id="JBHLUD010000001">
    <property type="protein sequence ID" value="MFC0540568.1"/>
    <property type="molecule type" value="Genomic_DNA"/>
</dbReference>
<evidence type="ECO:0000256" key="5">
    <source>
        <dbReference type="ARBA" id="ARBA00022729"/>
    </source>
</evidence>
<feature type="transmembrane region" description="Helical" evidence="9">
    <location>
        <begin position="315"/>
        <end position="335"/>
    </location>
</feature>
<evidence type="ECO:0000256" key="8">
    <source>
        <dbReference type="ARBA" id="ARBA00023136"/>
    </source>
</evidence>
<keyword evidence="8 9" id="KW-0472">Membrane</keyword>
<evidence type="ECO:0000256" key="6">
    <source>
        <dbReference type="ARBA" id="ARBA00022989"/>
    </source>
</evidence>
<sequence>MTRALVVAVVAIGWLVFTAAPASAHATLISTTPANGEHLSVAPKEVVFRFSEAITPARDGFTVLDDQGRSVGSVAAVAGGSDTLRMSLPGLRDGAYSVTWRVVSADSHPVHGALVFSVGAARAAPVVDAGAQAGADPLVGMVFWLARWLSYLSIALLVGSAFFVAYCWPAGRGDGRVLLVRRIAWWTAIGSAVGSLLLQGANVAGTSLFSAVDPALLGDTLGTTFGVLLVIRLGALIALRFLPSQPVLVLAAGAVLAVTWSGAGHDGVGDGWGLALAADSLHLLAMSVWLGGLAVLAGCVLVGARPEVFSAARRFSFVATVSVVVLAGSGVVMALRDVNLSAALDGSGYVRLLLFKLATFGLLLCVAAASRSLVRVLAVSTRPTRAEAAAHRLAVSRLRWSVGGETAIALVVLGLTAALVSTSPADTTVRPTTVAAQTGPYLGSLGLSSGGDVQVWVDPAVAGDNQVAINVRDDRGVNRDVPEVTVTLSLPSGGVGSVPVPLVRTSAGQYVAQQMTIPNAGLWRLDVTVRTTGFDESTVQADVRVH</sequence>
<dbReference type="PANTHER" id="PTHR34820">
    <property type="entry name" value="INNER MEMBRANE PROTEIN YEBZ"/>
    <property type="match status" value="1"/>
</dbReference>
<feature type="transmembrane region" description="Helical" evidence="9">
    <location>
        <begin position="221"/>
        <end position="239"/>
    </location>
</feature>
<evidence type="ECO:0000259" key="11">
    <source>
        <dbReference type="Pfam" id="PF04234"/>
    </source>
</evidence>
<feature type="chain" id="PRO_5046633768" evidence="10">
    <location>
        <begin position="27"/>
        <end position="546"/>
    </location>
</feature>
<feature type="transmembrane region" description="Helical" evidence="9">
    <location>
        <begin position="283"/>
        <end position="303"/>
    </location>
</feature>
<organism evidence="13 14">
    <name type="scientific">Kutzneria chonburiensis</name>
    <dbReference type="NCBI Taxonomy" id="1483604"/>
    <lineage>
        <taxon>Bacteria</taxon>
        <taxon>Bacillati</taxon>
        <taxon>Actinomycetota</taxon>
        <taxon>Actinomycetes</taxon>
        <taxon>Pseudonocardiales</taxon>
        <taxon>Pseudonocardiaceae</taxon>
        <taxon>Kutzneria</taxon>
    </lineage>
</organism>
<keyword evidence="6 9" id="KW-1133">Transmembrane helix</keyword>
<dbReference type="InterPro" id="IPR014755">
    <property type="entry name" value="Cu-Rt/internalin_Ig-like"/>
</dbReference>
<protein>
    <submittedName>
        <fullName evidence="13">Copper resistance protein CopC</fullName>
    </submittedName>
</protein>
<dbReference type="PANTHER" id="PTHR34820:SF4">
    <property type="entry name" value="INNER MEMBRANE PROTEIN YEBZ"/>
    <property type="match status" value="1"/>
</dbReference>
<feature type="transmembrane region" description="Helical" evidence="9">
    <location>
        <begin position="355"/>
        <end position="378"/>
    </location>
</feature>
<reference evidence="13 14" key="1">
    <citation type="submission" date="2024-09" db="EMBL/GenBank/DDBJ databases">
        <authorList>
            <person name="Sun Q."/>
            <person name="Mori K."/>
        </authorList>
    </citation>
    <scope>NUCLEOTIDE SEQUENCE [LARGE SCALE GENOMIC DNA]</scope>
    <source>
        <strain evidence="13 14">TBRC 1432</strain>
    </source>
</reference>
<evidence type="ECO:0000256" key="2">
    <source>
        <dbReference type="ARBA" id="ARBA00022475"/>
    </source>
</evidence>
<evidence type="ECO:0000256" key="1">
    <source>
        <dbReference type="ARBA" id="ARBA00004651"/>
    </source>
</evidence>
<dbReference type="Gene3D" id="2.60.40.1220">
    <property type="match status" value="1"/>
</dbReference>
<dbReference type="InterPro" id="IPR008457">
    <property type="entry name" value="Cu-R_CopD_dom"/>
</dbReference>
<feature type="signal peptide" evidence="10">
    <location>
        <begin position="1"/>
        <end position="26"/>
    </location>
</feature>
<dbReference type="Pfam" id="PF04234">
    <property type="entry name" value="CopC"/>
    <property type="match status" value="1"/>
</dbReference>
<proteinExistence type="predicted"/>
<gene>
    <name evidence="13" type="ORF">ACFFH7_03695</name>
</gene>
<dbReference type="RefSeq" id="WP_273939364.1">
    <property type="nucleotide sequence ID" value="NZ_CP097263.1"/>
</dbReference>
<keyword evidence="2" id="KW-1003">Cell membrane</keyword>
<comment type="caution">
    <text evidence="13">The sequence shown here is derived from an EMBL/GenBank/DDBJ whole genome shotgun (WGS) entry which is preliminary data.</text>
</comment>
<dbReference type="InterPro" id="IPR032694">
    <property type="entry name" value="CopC/D"/>
</dbReference>
<evidence type="ECO:0000256" key="9">
    <source>
        <dbReference type="SAM" id="Phobius"/>
    </source>
</evidence>
<comment type="subcellular location">
    <subcellularLocation>
        <location evidence="1">Cell membrane</location>
        <topology evidence="1">Multi-pass membrane protein</topology>
    </subcellularLocation>
</comment>